<dbReference type="AlphaFoldDB" id="A0A0P0YVP7"/>
<dbReference type="RefSeq" id="WP_060609548.1">
    <property type="nucleotide sequence ID" value="NZ_BBWQ01000023.1"/>
</dbReference>
<accession>A0A0P0YVP7</accession>
<feature type="chain" id="PRO_5006057799" evidence="1">
    <location>
        <begin position="27"/>
        <end position="295"/>
    </location>
</feature>
<dbReference type="GO" id="GO:0016788">
    <property type="term" value="F:hydrolase activity, acting on ester bonds"/>
    <property type="evidence" value="ECO:0007669"/>
    <property type="project" value="UniProtKB-ARBA"/>
</dbReference>
<sequence length="295" mass="32596">MTAGSIFRVGGCVLALAMAMTFPALRAEATERAFSTRVVESGHSLTDPIPPMLSRMVVAAGGKPSIARSTIPGSPMDWRRNNPTDPLPNAWTDIQDYELLVLTERVSLSTTVQWHDSENEALRWVENAWEKGDGGKGAQTMLYASWIHITSGPNFDNFNKDPEGHVPFRLRLPMEWQRWEKIASHVNANRPEGSPPVRMIPGPLLFAALYDAVEAKQAPDLEKMEMLFTDAIHINDIGAYFISLAHYAMIYGRDPRGLPADVGQDQPPTPALAAFMQELVWKVLNDYEGSGLAPA</sequence>
<evidence type="ECO:0000313" key="2">
    <source>
        <dbReference type="EMBL" id="BAT25454.1"/>
    </source>
</evidence>
<evidence type="ECO:0000256" key="1">
    <source>
        <dbReference type="SAM" id="SignalP"/>
    </source>
</evidence>
<name>A0A0P0YVP7_9HYPH</name>
<feature type="signal peptide" evidence="1">
    <location>
        <begin position="1"/>
        <end position="26"/>
    </location>
</feature>
<organism evidence="2">
    <name type="scientific">Aureimonas altamirensis</name>
    <dbReference type="NCBI Taxonomy" id="370622"/>
    <lineage>
        <taxon>Bacteria</taxon>
        <taxon>Pseudomonadati</taxon>
        <taxon>Pseudomonadota</taxon>
        <taxon>Alphaproteobacteria</taxon>
        <taxon>Hyphomicrobiales</taxon>
        <taxon>Aurantimonadaceae</taxon>
        <taxon>Aureimonas</taxon>
    </lineage>
</organism>
<protein>
    <submittedName>
        <fullName evidence="2">Uncharacterized protein</fullName>
    </submittedName>
</protein>
<keyword evidence="1" id="KW-0732">Signal</keyword>
<proteinExistence type="predicted"/>
<reference evidence="2" key="1">
    <citation type="journal article" date="2015" name="Proc. Natl. Acad. Sci. U.S.A.">
        <title>Bacterial clade with the ribosomal RNA operon on a small plasmid rather than the chromosome.</title>
        <authorList>
            <person name="Anda M."/>
            <person name="Ohtsubo Y."/>
            <person name="Okubo T."/>
            <person name="Sugawara M."/>
            <person name="Nagata Y."/>
            <person name="Tsuda M."/>
            <person name="Minamisawa K."/>
            <person name="Mitsui H."/>
        </authorList>
    </citation>
    <scope>NUCLEOTIDE SEQUENCE</scope>
    <source>
        <strain evidence="2">DSM 21988</strain>
    </source>
</reference>
<dbReference type="Gene3D" id="3.40.50.1110">
    <property type="entry name" value="SGNH hydrolase"/>
    <property type="match status" value="1"/>
</dbReference>
<dbReference type="EMBL" id="LC066369">
    <property type="protein sequence ID" value="BAT25454.1"/>
    <property type="molecule type" value="Genomic_DNA"/>
</dbReference>
<dbReference type="InterPro" id="IPR036514">
    <property type="entry name" value="SGNH_hydro_sf"/>
</dbReference>